<dbReference type="SUPFAM" id="SSF53335">
    <property type="entry name" value="S-adenosyl-L-methionine-dependent methyltransferases"/>
    <property type="match status" value="1"/>
</dbReference>
<keyword evidence="2" id="KW-0489">Methyltransferase</keyword>
<protein>
    <submittedName>
        <fullName evidence="2">Methyltransferase family protein</fullName>
    </submittedName>
</protein>
<dbReference type="GO" id="GO:0008168">
    <property type="term" value="F:methyltransferase activity"/>
    <property type="evidence" value="ECO:0007669"/>
    <property type="project" value="UniProtKB-KW"/>
</dbReference>
<dbReference type="AlphaFoldDB" id="A0A2T0YLE5"/>
<sequence length="90" mass="9721">MDQMDPRDREKIIAWAQELPAGPVLDAGCGPGHWTAHLRSLGVEISGLDLVPEFIGHARARFPEVTFRVGSMTALDVPDASQAGSWPGTR</sequence>
<dbReference type="GO" id="GO:0032259">
    <property type="term" value="P:methylation"/>
    <property type="evidence" value="ECO:0007669"/>
    <property type="project" value="UniProtKB-KW"/>
</dbReference>
<feature type="domain" description="Methyltransferase" evidence="1">
    <location>
        <begin position="24"/>
        <end position="81"/>
    </location>
</feature>
<dbReference type="Proteomes" id="UP000238217">
    <property type="component" value="Unassembled WGS sequence"/>
</dbReference>
<evidence type="ECO:0000313" key="3">
    <source>
        <dbReference type="Proteomes" id="UP000238217"/>
    </source>
</evidence>
<organism evidence="2 3">
    <name type="scientific">Nesterenkonia sandarakina</name>
    <dbReference type="NCBI Taxonomy" id="272918"/>
    <lineage>
        <taxon>Bacteria</taxon>
        <taxon>Bacillati</taxon>
        <taxon>Actinomycetota</taxon>
        <taxon>Actinomycetes</taxon>
        <taxon>Micrococcales</taxon>
        <taxon>Micrococcaceae</taxon>
        <taxon>Nesterenkonia</taxon>
    </lineage>
</organism>
<dbReference type="Pfam" id="PF13649">
    <property type="entry name" value="Methyltransf_25"/>
    <property type="match status" value="1"/>
</dbReference>
<evidence type="ECO:0000259" key="1">
    <source>
        <dbReference type="Pfam" id="PF13649"/>
    </source>
</evidence>
<dbReference type="InterPro" id="IPR041698">
    <property type="entry name" value="Methyltransf_25"/>
</dbReference>
<dbReference type="InterPro" id="IPR029063">
    <property type="entry name" value="SAM-dependent_MTases_sf"/>
</dbReference>
<proteinExistence type="predicted"/>
<accession>A0A2T0YLE5</accession>
<keyword evidence="3" id="KW-1185">Reference proteome</keyword>
<name>A0A2T0YLE5_9MICC</name>
<evidence type="ECO:0000313" key="2">
    <source>
        <dbReference type="EMBL" id="PRZ16093.1"/>
    </source>
</evidence>
<dbReference type="EMBL" id="PVTY01000007">
    <property type="protein sequence ID" value="PRZ16093.1"/>
    <property type="molecule type" value="Genomic_DNA"/>
</dbReference>
<keyword evidence="2" id="KW-0808">Transferase</keyword>
<reference evidence="2 3" key="1">
    <citation type="submission" date="2018-03" db="EMBL/GenBank/DDBJ databases">
        <title>Comparative analysis of microorganisms from saline springs in Andes Mountain Range, Colombia.</title>
        <authorList>
            <person name="Rubin E."/>
        </authorList>
    </citation>
    <scope>NUCLEOTIDE SEQUENCE [LARGE SCALE GENOMIC DNA]</scope>
    <source>
        <strain evidence="2 3">CG 35</strain>
    </source>
</reference>
<gene>
    <name evidence="2" type="ORF">BCL67_10717</name>
</gene>
<dbReference type="CDD" id="cd02440">
    <property type="entry name" value="AdoMet_MTases"/>
    <property type="match status" value="1"/>
</dbReference>
<dbReference type="Gene3D" id="3.40.50.150">
    <property type="entry name" value="Vaccinia Virus protein VP39"/>
    <property type="match status" value="1"/>
</dbReference>
<comment type="caution">
    <text evidence="2">The sequence shown here is derived from an EMBL/GenBank/DDBJ whole genome shotgun (WGS) entry which is preliminary data.</text>
</comment>